<dbReference type="Gramene" id="KZM98570">
    <property type="protein sequence ID" value="KZM98570"/>
    <property type="gene ID" value="DCAR_014068"/>
</dbReference>
<gene>
    <name evidence="3" type="ORF">DCAR_014068</name>
    <name evidence="4" type="ORF">DCAR_0416881</name>
</gene>
<dbReference type="Pfam" id="PF20705">
    <property type="entry name" value="DUF6821"/>
    <property type="match status" value="1"/>
</dbReference>
<dbReference type="EMBL" id="LNRQ01000004">
    <property type="protein sequence ID" value="KZM98570.1"/>
    <property type="molecule type" value="Genomic_DNA"/>
</dbReference>
<reference evidence="3" key="1">
    <citation type="journal article" date="2016" name="Nat. Genet.">
        <title>A high-quality carrot genome assembly provides new insights into carotenoid accumulation and asterid genome evolution.</title>
        <authorList>
            <person name="Iorizzo M."/>
            <person name="Ellison S."/>
            <person name="Senalik D."/>
            <person name="Zeng P."/>
            <person name="Satapoomin P."/>
            <person name="Huang J."/>
            <person name="Bowman M."/>
            <person name="Iovene M."/>
            <person name="Sanseverino W."/>
            <person name="Cavagnaro P."/>
            <person name="Yildiz M."/>
            <person name="Macko-Podgorni A."/>
            <person name="Moranska E."/>
            <person name="Grzebelus E."/>
            <person name="Grzebelus D."/>
            <person name="Ashrafi H."/>
            <person name="Zheng Z."/>
            <person name="Cheng S."/>
            <person name="Spooner D."/>
            <person name="Van Deynze A."/>
            <person name="Simon P."/>
        </authorList>
    </citation>
    <scope>NUCLEOTIDE SEQUENCE [LARGE SCALE GENOMIC DNA]</scope>
    <source>
        <tissue evidence="3">Leaf</tissue>
    </source>
</reference>
<keyword evidence="5" id="KW-1185">Reference proteome</keyword>
<dbReference type="KEGG" id="dcr:108215550"/>
<dbReference type="Proteomes" id="UP000077755">
    <property type="component" value="Chromosome 4"/>
</dbReference>
<feature type="transmembrane region" description="Helical" evidence="1">
    <location>
        <begin position="278"/>
        <end position="298"/>
    </location>
</feature>
<keyword evidence="1" id="KW-0472">Membrane</keyword>
<evidence type="ECO:0000256" key="1">
    <source>
        <dbReference type="SAM" id="Phobius"/>
    </source>
</evidence>
<name>A0A162ABW2_DAUCS</name>
<reference evidence="4" key="2">
    <citation type="submission" date="2022-03" db="EMBL/GenBank/DDBJ databases">
        <title>Draft title - Genomic analysis of global carrot germplasm unveils the trajectory of domestication and the origin of high carotenoid orange carrot.</title>
        <authorList>
            <person name="Iorizzo M."/>
            <person name="Ellison S."/>
            <person name="Senalik D."/>
            <person name="Macko-Podgorni A."/>
            <person name="Grzebelus D."/>
            <person name="Bostan H."/>
            <person name="Rolling W."/>
            <person name="Curaba J."/>
            <person name="Simon P."/>
        </authorList>
    </citation>
    <scope>NUCLEOTIDE SEQUENCE</scope>
    <source>
        <tissue evidence="4">Leaf</tissue>
    </source>
</reference>
<organism evidence="3">
    <name type="scientific">Daucus carota subsp. sativus</name>
    <name type="common">Carrot</name>
    <dbReference type="NCBI Taxonomy" id="79200"/>
    <lineage>
        <taxon>Eukaryota</taxon>
        <taxon>Viridiplantae</taxon>
        <taxon>Streptophyta</taxon>
        <taxon>Embryophyta</taxon>
        <taxon>Tracheophyta</taxon>
        <taxon>Spermatophyta</taxon>
        <taxon>Magnoliopsida</taxon>
        <taxon>eudicotyledons</taxon>
        <taxon>Gunneridae</taxon>
        <taxon>Pentapetalae</taxon>
        <taxon>asterids</taxon>
        <taxon>campanulids</taxon>
        <taxon>Apiales</taxon>
        <taxon>Apiaceae</taxon>
        <taxon>Apioideae</taxon>
        <taxon>Scandiceae</taxon>
        <taxon>Daucinae</taxon>
        <taxon>Daucus</taxon>
        <taxon>Daucus sect. Daucus</taxon>
    </lineage>
</organism>
<keyword evidence="1" id="KW-0812">Transmembrane</keyword>
<dbReference type="PANTHER" id="PTHR33646:SF6">
    <property type="entry name" value="TRANSMEMBRANE PROTEIN"/>
    <property type="match status" value="1"/>
</dbReference>
<dbReference type="AlphaFoldDB" id="A0A162ABW2"/>
<dbReference type="EMBL" id="CP093346">
    <property type="protein sequence ID" value="WOG97540.1"/>
    <property type="molecule type" value="Genomic_DNA"/>
</dbReference>
<dbReference type="OrthoDB" id="1931521at2759"/>
<dbReference type="InterPro" id="IPR045883">
    <property type="entry name" value="At4g13530-like"/>
</dbReference>
<dbReference type="InterPro" id="IPR049224">
    <property type="entry name" value="DUF6821"/>
</dbReference>
<sequence length="359" mass="39651">MDLDFVGLEDWELLPSSDSNPVEDIKGFQVIDNDSGVLIRPDYFDSRSEYLKSNQESSGAQSLKRVGDEESGIGVGFDGVEEIDLGGAENERIEVGFVEKSELEVGFDWVGETVSRDLGGVESEKYDLGLMKKSELEVGFDGVGETAVRELGFAENEKNELQQGEMGEEVVGRDLGVDESEKTEVGLVGGVDESENSGILLSDFIGVEGNSEMSDGADSNFRDELVLGGGGQGDKHCDDVDIVRGERESGGEVEKRYMVWWKLPFEFLKYFVLRTSPVWTVSMAAAVMGFVILGRRYYSMKRKSRSVQVKVTMDDKKISQFKSRVVRLNEAFSVVKHVPIIRHSLPAAGVTPWPAMTLR</sequence>
<feature type="domain" description="DUF6821" evidence="2">
    <location>
        <begin position="269"/>
        <end position="345"/>
    </location>
</feature>
<proteinExistence type="predicted"/>
<accession>A0A162ABW2</accession>
<evidence type="ECO:0000313" key="3">
    <source>
        <dbReference type="EMBL" id="KZM98570.1"/>
    </source>
</evidence>
<protein>
    <recommendedName>
        <fullName evidence="2">DUF6821 domain-containing protein</fullName>
    </recommendedName>
</protein>
<evidence type="ECO:0000313" key="5">
    <source>
        <dbReference type="Proteomes" id="UP000077755"/>
    </source>
</evidence>
<dbReference type="PANTHER" id="PTHR33646">
    <property type="entry name" value="GB|AAF00631.1"/>
    <property type="match status" value="1"/>
</dbReference>
<evidence type="ECO:0000259" key="2">
    <source>
        <dbReference type="Pfam" id="PF20705"/>
    </source>
</evidence>
<keyword evidence="1" id="KW-1133">Transmembrane helix</keyword>
<evidence type="ECO:0000313" key="4">
    <source>
        <dbReference type="EMBL" id="WOG97540.1"/>
    </source>
</evidence>
<dbReference type="STRING" id="79200.A0A162ABW2"/>